<comment type="caution">
    <text evidence="1">The sequence shown here is derived from an EMBL/GenBank/DDBJ whole genome shotgun (WGS) entry which is preliminary data.</text>
</comment>
<keyword evidence="2" id="KW-1185">Reference proteome</keyword>
<dbReference type="Proteomes" id="UP000769157">
    <property type="component" value="Unassembled WGS sequence"/>
</dbReference>
<dbReference type="EMBL" id="JAEUBE010000199">
    <property type="protein sequence ID" value="KAH3666928.1"/>
    <property type="molecule type" value="Genomic_DNA"/>
</dbReference>
<dbReference type="RefSeq" id="XP_046061884.1">
    <property type="nucleotide sequence ID" value="XM_046204348.1"/>
</dbReference>
<evidence type="ECO:0000313" key="2">
    <source>
        <dbReference type="Proteomes" id="UP000769157"/>
    </source>
</evidence>
<sequence>MNREAWNTDPGDGCGPNCTIWRNETPVCGNWAYLFSFNSPVNRSLPSISRPRTFRLPSIVLETTVKLSSVISSSWLPTRTSNSNSMNGSQKNNRRLSASNVFCEALSEISIGDVVVLSCSLALALFLDSES</sequence>
<name>A0A9P8P7E2_9ASCO</name>
<evidence type="ECO:0000313" key="1">
    <source>
        <dbReference type="EMBL" id="KAH3666928.1"/>
    </source>
</evidence>
<proteinExistence type="predicted"/>
<dbReference type="GeneID" id="70235345"/>
<dbReference type="AlphaFoldDB" id="A0A9P8P7E2"/>
<gene>
    <name evidence="1" type="ORF">OGAPHI_003378</name>
</gene>
<reference evidence="1" key="2">
    <citation type="submission" date="2021-01" db="EMBL/GenBank/DDBJ databases">
        <authorList>
            <person name="Schikora-Tamarit M.A."/>
        </authorList>
    </citation>
    <scope>NUCLEOTIDE SEQUENCE</scope>
    <source>
        <strain evidence="1">CBS6075</strain>
    </source>
</reference>
<accession>A0A9P8P7E2</accession>
<protein>
    <submittedName>
        <fullName evidence="1">Uncharacterized protein</fullName>
    </submittedName>
</protein>
<organism evidence="1 2">
    <name type="scientific">Ogataea philodendri</name>
    <dbReference type="NCBI Taxonomy" id="1378263"/>
    <lineage>
        <taxon>Eukaryota</taxon>
        <taxon>Fungi</taxon>
        <taxon>Dikarya</taxon>
        <taxon>Ascomycota</taxon>
        <taxon>Saccharomycotina</taxon>
        <taxon>Pichiomycetes</taxon>
        <taxon>Pichiales</taxon>
        <taxon>Pichiaceae</taxon>
        <taxon>Ogataea</taxon>
    </lineage>
</organism>
<reference evidence="1" key="1">
    <citation type="journal article" date="2021" name="Open Biol.">
        <title>Shared evolutionary footprints suggest mitochondrial oxidative damage underlies multiple complex I losses in fungi.</title>
        <authorList>
            <person name="Schikora-Tamarit M.A."/>
            <person name="Marcet-Houben M."/>
            <person name="Nosek J."/>
            <person name="Gabaldon T."/>
        </authorList>
    </citation>
    <scope>NUCLEOTIDE SEQUENCE</scope>
    <source>
        <strain evidence="1">CBS6075</strain>
    </source>
</reference>